<evidence type="ECO:0000313" key="2">
    <source>
        <dbReference type="Proteomes" id="UP000190675"/>
    </source>
</evidence>
<dbReference type="EMBL" id="LT670818">
    <property type="protein sequence ID" value="SHH06912.1"/>
    <property type="molecule type" value="Genomic_DNA"/>
</dbReference>
<organism evidence="1 2">
    <name type="scientific">Bradyrhizobium erythrophlei</name>
    <dbReference type="NCBI Taxonomy" id="1437360"/>
    <lineage>
        <taxon>Bacteria</taxon>
        <taxon>Pseudomonadati</taxon>
        <taxon>Pseudomonadota</taxon>
        <taxon>Alphaproteobacteria</taxon>
        <taxon>Hyphomicrobiales</taxon>
        <taxon>Nitrobacteraceae</taxon>
        <taxon>Bradyrhizobium</taxon>
    </lineage>
</organism>
<gene>
    <name evidence="1" type="ORF">SAMN05444169_5571</name>
</gene>
<accession>A0A1M5PZ13</accession>
<name>A0A1M5PZ13_9BRAD</name>
<evidence type="ECO:0000313" key="1">
    <source>
        <dbReference type="EMBL" id="SHH06912.1"/>
    </source>
</evidence>
<dbReference type="Proteomes" id="UP000190675">
    <property type="component" value="Chromosome I"/>
</dbReference>
<sequence>MPPDRVRGAVRFAIPRRLPVFRPVTEYPAPPMSWSLTFDEPIELAEQLALGQAYWPNRPAFGKAFCALFGRNGASARVASCSRKLGGL</sequence>
<protein>
    <submittedName>
        <fullName evidence="1">Uncharacterized protein</fullName>
    </submittedName>
</protein>
<proteinExistence type="predicted"/>
<dbReference type="AlphaFoldDB" id="A0A1M5PZ13"/>
<reference evidence="1 2" key="1">
    <citation type="submission" date="2016-11" db="EMBL/GenBank/DDBJ databases">
        <authorList>
            <person name="Jaros S."/>
            <person name="Januszkiewicz K."/>
            <person name="Wedrychowicz H."/>
        </authorList>
    </citation>
    <scope>NUCLEOTIDE SEQUENCE [LARGE SCALE GENOMIC DNA]</scope>
    <source>
        <strain evidence="1 2">GAS242</strain>
    </source>
</reference>